<keyword evidence="3" id="KW-1185">Reference proteome</keyword>
<feature type="domain" description="Anti-CBASS protein Acb1-like N-terminal" evidence="1">
    <location>
        <begin position="23"/>
        <end position="387"/>
    </location>
</feature>
<accession>A0ABR6PAG5</accession>
<dbReference type="Pfam" id="PF06381">
    <property type="entry name" value="Phage_portal_3"/>
    <property type="match status" value="1"/>
</dbReference>
<dbReference type="Proteomes" id="UP000555838">
    <property type="component" value="Unassembled WGS sequence"/>
</dbReference>
<sequence length="415" mass="47849">MIFKKMINEFKMEIKSKQSQINPIDVYKYSIFFRNYIESSAEDALKNGINLSLLETSCLKESRESLLGLKVELKEALLEAMISYRFNGAGYILVKPKGEDEDLSKKVNSELPTGFKYLDFQKIINKRESEYIEYLSTSKDLDGKGKKASIVKIDKSRVIIYENYDYVLGSHEPAYTQSLLLNICLLEQIYLEIEKRIRNYNFLFYKDEHLVGLVESLELAKEEISVLANNNKGKIFSTFFKGQEPNKSFSALSSVSEQLNRELGKIKSALNNDGIFYTASENAHLEVIKYDLEFLKDAFELVKAKIGADTKEPLTRSFNEQVKGLGSSGKGDKSNYYDYLKGVQESVANACNLKLNKYYRLNMKFNELEVLSYEQRLERDNLLLDVYIKYLDLIKNENLSHKARENLKEQLSLVI</sequence>
<evidence type="ECO:0000313" key="3">
    <source>
        <dbReference type="Proteomes" id="UP000555838"/>
    </source>
</evidence>
<comment type="caution">
    <text evidence="2">The sequence shown here is derived from an EMBL/GenBank/DDBJ whole genome shotgun (WGS) entry which is preliminary data.</text>
</comment>
<dbReference type="InterPro" id="IPR024459">
    <property type="entry name" value="Acb1-like_N"/>
</dbReference>
<gene>
    <name evidence="2" type="ORF">HNP68_000889</name>
</gene>
<proteinExistence type="predicted"/>
<reference evidence="2 3" key="1">
    <citation type="submission" date="2020-08" db="EMBL/GenBank/DDBJ databases">
        <title>Genomic Encyclopedia of Type Strains, Phase IV (KMG-IV): sequencing the most valuable type-strain genomes for metagenomic binning, comparative biology and taxonomic classification.</title>
        <authorList>
            <person name="Goeker M."/>
        </authorList>
    </citation>
    <scope>NUCLEOTIDE SEQUENCE [LARGE SCALE GENOMIC DNA]</scope>
    <source>
        <strain evidence="2 3">DSM 24625</strain>
    </source>
</reference>
<dbReference type="InterPro" id="IPR009427">
    <property type="entry name" value="UCP020357"/>
</dbReference>
<organism evidence="2 3">
    <name type="scientific">Borreliella yangtzensis</name>
    <dbReference type="NCBI Taxonomy" id="683292"/>
    <lineage>
        <taxon>Bacteria</taxon>
        <taxon>Pseudomonadati</taxon>
        <taxon>Spirochaetota</taxon>
        <taxon>Spirochaetia</taxon>
        <taxon>Spirochaetales</taxon>
        <taxon>Borreliaceae</taxon>
        <taxon>Borreliella</taxon>
    </lineage>
</organism>
<protein>
    <recommendedName>
        <fullName evidence="1">Anti-CBASS protein Acb1-like N-terminal domain-containing protein</fullName>
    </recommendedName>
</protein>
<dbReference type="RefSeq" id="WP_419095427.1">
    <property type="nucleotide sequence ID" value="NZ_CP123997.1"/>
</dbReference>
<dbReference type="EMBL" id="JACHFG010000003">
    <property type="protein sequence ID" value="MBB6043267.1"/>
    <property type="molecule type" value="Genomic_DNA"/>
</dbReference>
<dbReference type="PIRSF" id="PIRSF020357">
    <property type="entry name" value="DUF1073"/>
    <property type="match status" value="1"/>
</dbReference>
<name>A0ABR6PAG5_9SPIR</name>
<evidence type="ECO:0000313" key="2">
    <source>
        <dbReference type="EMBL" id="MBB6043267.1"/>
    </source>
</evidence>
<evidence type="ECO:0000259" key="1">
    <source>
        <dbReference type="Pfam" id="PF06381"/>
    </source>
</evidence>